<name>A0A328YKT9_9FLAO</name>
<keyword evidence="3" id="KW-1185">Reference proteome</keyword>
<sequence>MNSLSNIKSRNSSQYRANRLLWSLFFSKRISITIFLYFLSILSVHSQNHYNFWNRIAVSHTLTENIKAEFEIQNRWQNDLYSNEKIWFEDKLMNSFRLWMYYRIHDHLTLLISPISYFENNPIIRNIGDENKSLTYENRYSVLIERNVKILPKTSFINKVGIEYRDFKNSAPDYFRAREKLTFKYDLSSKYAVLAYDELFINCINKDGITIFDQNRTGLSVNYTGIKNLKLELGYMYNYRSQRNTDVHLSENNLTVNTYYSIPKKNKWT</sequence>
<reference evidence="2 3" key="1">
    <citation type="submission" date="2018-06" db="EMBL/GenBank/DDBJ databases">
        <title>Genomic Encyclopedia of Archaeal and Bacterial Type Strains, Phase II (KMG-II): from individual species to whole genera.</title>
        <authorList>
            <person name="Goeker M."/>
        </authorList>
    </citation>
    <scope>NUCLEOTIDE SEQUENCE [LARGE SCALE GENOMIC DNA]</scope>
    <source>
        <strain evidence="2 3">DSM 25663</strain>
    </source>
</reference>
<comment type="caution">
    <text evidence="2">The sequence shown here is derived from an EMBL/GenBank/DDBJ whole genome shotgun (WGS) entry which is preliminary data.</text>
</comment>
<dbReference type="EMBL" id="QLSZ01000003">
    <property type="protein sequence ID" value="RAR73924.1"/>
    <property type="molecule type" value="Genomic_DNA"/>
</dbReference>
<evidence type="ECO:0000313" key="2">
    <source>
        <dbReference type="EMBL" id="RAR73924.1"/>
    </source>
</evidence>
<dbReference type="AlphaFoldDB" id="A0A328YKT9"/>
<keyword evidence="1" id="KW-0812">Transmembrane</keyword>
<evidence type="ECO:0000256" key="1">
    <source>
        <dbReference type="SAM" id="Phobius"/>
    </source>
</evidence>
<dbReference type="InterPro" id="IPR019619">
    <property type="entry name" value="DUF2490"/>
</dbReference>
<gene>
    <name evidence="2" type="ORF">CLV55_103248</name>
</gene>
<evidence type="ECO:0000313" key="3">
    <source>
        <dbReference type="Proteomes" id="UP000248840"/>
    </source>
</evidence>
<dbReference type="Pfam" id="PF10677">
    <property type="entry name" value="DUF2490"/>
    <property type="match status" value="1"/>
</dbReference>
<dbReference type="Proteomes" id="UP000248840">
    <property type="component" value="Unassembled WGS sequence"/>
</dbReference>
<accession>A0A328YKT9</accession>
<protein>
    <submittedName>
        <fullName evidence="2">Uncharacterized protein DUF2490</fullName>
    </submittedName>
</protein>
<proteinExistence type="predicted"/>
<keyword evidence="1" id="KW-0472">Membrane</keyword>
<feature type="transmembrane region" description="Helical" evidence="1">
    <location>
        <begin position="20"/>
        <end position="39"/>
    </location>
</feature>
<organism evidence="2 3">
    <name type="scientific">Flavobacterium aciduliphilum</name>
    <dbReference type="NCBI Taxonomy" id="1101402"/>
    <lineage>
        <taxon>Bacteria</taxon>
        <taxon>Pseudomonadati</taxon>
        <taxon>Bacteroidota</taxon>
        <taxon>Flavobacteriia</taxon>
        <taxon>Flavobacteriales</taxon>
        <taxon>Flavobacteriaceae</taxon>
        <taxon>Flavobacterium</taxon>
    </lineage>
</organism>
<keyword evidence="1" id="KW-1133">Transmembrane helix</keyword>